<dbReference type="Gramene" id="Bo5g134830.1">
    <property type="protein sequence ID" value="Bo5g134830.1"/>
    <property type="gene ID" value="Bo5g134830"/>
</dbReference>
<dbReference type="Pfam" id="PF07035">
    <property type="entry name" value="RMC1_C"/>
    <property type="match status" value="1"/>
</dbReference>
<dbReference type="GO" id="GO:0010506">
    <property type="term" value="P:regulation of autophagy"/>
    <property type="evidence" value="ECO:0007669"/>
    <property type="project" value="InterPro"/>
</dbReference>
<dbReference type="GO" id="GO:0005765">
    <property type="term" value="C:lysosomal membrane"/>
    <property type="evidence" value="ECO:0007669"/>
    <property type="project" value="TreeGrafter"/>
</dbReference>
<dbReference type="InterPro" id="IPR009755">
    <property type="entry name" value="RMC1_C"/>
</dbReference>
<dbReference type="AlphaFoldDB" id="A0A0D3CKZ6"/>
<dbReference type="OMA" id="NENMFCA"/>
<dbReference type="Proteomes" id="UP000032141">
    <property type="component" value="Chromosome C5"/>
</dbReference>
<keyword evidence="3" id="KW-1185">Reference proteome</keyword>
<accession>A0A0D3CKZ6</accession>
<sequence length="271" mass="30627">MATSFKKTQTTEDPTVEIQIPSAKRLCLGIARDVILERRPATQVTQAIDVLALNAIKKLQYRNPFFPLEDNERHSPSGSSIDEEVEMNLPSDSNENMFCADEQQGSQLSSPAISPDELYKFVFASVEEMMVDESDYLVAIVTEFLRSISAGKLKVDLNIYVMTIRLLIIEPSKEVALQLLESGRQNPRVRKLGLDMLRQLSLYHDYISSLVQDGYYLEALRYAQKHKVTSVRSSLVLEAAFASNDMQHLAAILRVLLELIPGFKETAEYYT</sequence>
<dbReference type="STRING" id="109376.A0A0D3CKZ6"/>
<evidence type="ECO:0000313" key="3">
    <source>
        <dbReference type="Proteomes" id="UP000032141"/>
    </source>
</evidence>
<dbReference type="InterPro" id="IPR040371">
    <property type="entry name" value="RMC1"/>
</dbReference>
<organism evidence="2 3">
    <name type="scientific">Brassica oleracea var. oleracea</name>
    <dbReference type="NCBI Taxonomy" id="109376"/>
    <lineage>
        <taxon>Eukaryota</taxon>
        <taxon>Viridiplantae</taxon>
        <taxon>Streptophyta</taxon>
        <taxon>Embryophyta</taxon>
        <taxon>Tracheophyta</taxon>
        <taxon>Spermatophyta</taxon>
        <taxon>Magnoliopsida</taxon>
        <taxon>eudicotyledons</taxon>
        <taxon>Gunneridae</taxon>
        <taxon>Pentapetalae</taxon>
        <taxon>rosids</taxon>
        <taxon>malvids</taxon>
        <taxon>Brassicales</taxon>
        <taxon>Brassicaceae</taxon>
        <taxon>Brassiceae</taxon>
        <taxon>Brassica</taxon>
    </lineage>
</organism>
<dbReference type="eggNOG" id="KOG2377">
    <property type="taxonomic scope" value="Eukaryota"/>
</dbReference>
<evidence type="ECO:0000313" key="2">
    <source>
        <dbReference type="EnsemblPlants" id="Bo5g134830.1"/>
    </source>
</evidence>
<dbReference type="HOGENOM" id="CLU_1027987_0_0_1"/>
<dbReference type="GO" id="GO:0035658">
    <property type="term" value="C:Mon1-Ccz1 complex"/>
    <property type="evidence" value="ECO:0007669"/>
    <property type="project" value="InterPro"/>
</dbReference>
<protein>
    <recommendedName>
        <fullName evidence="1">Mic1 domain-containing protein</fullName>
    </recommendedName>
</protein>
<feature type="domain" description="Mic1" evidence="1">
    <location>
        <begin position="79"/>
        <end position="258"/>
    </location>
</feature>
<reference evidence="2 3" key="1">
    <citation type="journal article" date="2014" name="Genome Biol.">
        <title>Transcriptome and methylome profiling reveals relics of genome dominance in the mesopolyploid Brassica oleracea.</title>
        <authorList>
            <person name="Parkin I.A."/>
            <person name="Koh C."/>
            <person name="Tang H."/>
            <person name="Robinson S.J."/>
            <person name="Kagale S."/>
            <person name="Clarke W.E."/>
            <person name="Town C.D."/>
            <person name="Nixon J."/>
            <person name="Krishnakumar V."/>
            <person name="Bidwell S.L."/>
            <person name="Denoeud F."/>
            <person name="Belcram H."/>
            <person name="Links M.G."/>
            <person name="Just J."/>
            <person name="Clarke C."/>
            <person name="Bender T."/>
            <person name="Huebert T."/>
            <person name="Mason A.S."/>
            <person name="Pires J.C."/>
            <person name="Barker G."/>
            <person name="Moore J."/>
            <person name="Walley P.G."/>
            <person name="Manoli S."/>
            <person name="Batley J."/>
            <person name="Edwards D."/>
            <person name="Nelson M.N."/>
            <person name="Wang X."/>
            <person name="Paterson A.H."/>
            <person name="King G."/>
            <person name="Bancroft I."/>
            <person name="Chalhoub B."/>
            <person name="Sharpe A.G."/>
        </authorList>
    </citation>
    <scope>NUCLEOTIDE SEQUENCE</scope>
    <source>
        <strain evidence="2 3">cv. TO1000</strain>
    </source>
</reference>
<evidence type="ECO:0000259" key="1">
    <source>
        <dbReference type="Pfam" id="PF07035"/>
    </source>
</evidence>
<dbReference type="PANTHER" id="PTHR12897">
    <property type="entry name" value="COLON CANCER-ASSOCIATED PROTEIN MIC1"/>
    <property type="match status" value="1"/>
</dbReference>
<reference evidence="2" key="2">
    <citation type="submission" date="2015-03" db="UniProtKB">
        <authorList>
            <consortium name="EnsemblPlants"/>
        </authorList>
    </citation>
    <scope>IDENTIFICATION</scope>
</reference>
<dbReference type="EnsemblPlants" id="Bo5g134830.1">
    <property type="protein sequence ID" value="Bo5g134830.1"/>
    <property type="gene ID" value="Bo5g134830"/>
</dbReference>
<name>A0A0D3CKZ6_BRAOL</name>
<proteinExistence type="predicted"/>
<dbReference type="PANTHER" id="PTHR12897:SF4">
    <property type="entry name" value="REGULATOR OF MON1-CCZ1 COMPLEX"/>
    <property type="match status" value="1"/>
</dbReference>
<dbReference type="GO" id="GO:0031902">
    <property type="term" value="C:late endosome membrane"/>
    <property type="evidence" value="ECO:0007669"/>
    <property type="project" value="TreeGrafter"/>
</dbReference>